<reference evidence="2" key="1">
    <citation type="journal article" date="2015" name="PLoS Genet.">
        <title>The dynamic genome and transcriptome of the human fungal pathogen Blastomyces and close relative Emmonsia.</title>
        <authorList>
            <person name="Munoz J.F."/>
            <person name="Gauthier G.M."/>
            <person name="Desjardins C.A."/>
            <person name="Gallo J.E."/>
            <person name="Holder J."/>
            <person name="Sullivan T.D."/>
            <person name="Marty A.J."/>
            <person name="Carmen J.C."/>
            <person name="Chen Z."/>
            <person name="Ding L."/>
            <person name="Gujja S."/>
            <person name="Magrini V."/>
            <person name="Misas E."/>
            <person name="Mitreva M."/>
            <person name="Priest M."/>
            <person name="Saif S."/>
            <person name="Whiston E.A."/>
            <person name="Young S."/>
            <person name="Zeng Q."/>
            <person name="Goldman W.E."/>
            <person name="Mardis E.R."/>
            <person name="Taylor J.W."/>
            <person name="McEwen J.G."/>
            <person name="Clay O.K."/>
            <person name="Klein B.S."/>
            <person name="Cuomo C.A."/>
        </authorList>
    </citation>
    <scope>NUCLEOTIDE SEQUENCE [LARGE SCALE GENOMIC DNA]</scope>
    <source>
        <strain evidence="2">SLH14081</strain>
    </source>
</reference>
<keyword evidence="2" id="KW-1185">Reference proteome</keyword>
<evidence type="ECO:0000313" key="2">
    <source>
        <dbReference type="Proteomes" id="UP000002038"/>
    </source>
</evidence>
<dbReference type="RefSeq" id="XP_031577034.1">
    <property type="nucleotide sequence ID" value="XM_031724484.1"/>
</dbReference>
<protein>
    <submittedName>
        <fullName evidence="1">Uncharacterized protein</fullName>
    </submittedName>
</protein>
<accession>A0A179UDN7</accession>
<dbReference type="KEGG" id="bgh:BDBG_16554"/>
<dbReference type="Proteomes" id="UP000002038">
    <property type="component" value="Unassembled WGS sequence"/>
</dbReference>
<organism evidence="1 2">
    <name type="scientific">Blastomyces gilchristii (strain SLH14081)</name>
    <name type="common">Blastomyces dermatitidis</name>
    <dbReference type="NCBI Taxonomy" id="559298"/>
    <lineage>
        <taxon>Eukaryota</taxon>
        <taxon>Fungi</taxon>
        <taxon>Dikarya</taxon>
        <taxon>Ascomycota</taxon>
        <taxon>Pezizomycotina</taxon>
        <taxon>Eurotiomycetes</taxon>
        <taxon>Eurotiomycetidae</taxon>
        <taxon>Onygenales</taxon>
        <taxon>Ajellomycetaceae</taxon>
        <taxon>Blastomyces</taxon>
    </lineage>
</organism>
<dbReference type="GeneID" id="42528631"/>
<evidence type="ECO:0000313" key="1">
    <source>
        <dbReference type="EMBL" id="OAT06084.1"/>
    </source>
</evidence>
<dbReference type="EMBL" id="GG657450">
    <property type="protein sequence ID" value="OAT06084.1"/>
    <property type="molecule type" value="Genomic_DNA"/>
</dbReference>
<proteinExistence type="predicted"/>
<gene>
    <name evidence="1" type="ORF">BDBG_16554</name>
</gene>
<dbReference type="VEuPathDB" id="FungiDB:BDBG_16554"/>
<dbReference type="AlphaFoldDB" id="A0A179UDN7"/>
<sequence length="90" mass="9824">MGRPPTNAQAKTDWSMKSLFQQMIMQCHPPLQQGGNLEARIISSQTNRAGKPEVDVTMEFCSGVTFFGASSSDLTALGKVFFGAWKGPDR</sequence>
<name>A0A179UDN7_BLAGS</name>